<dbReference type="EC" id="2.7.1.25" evidence="4 11"/>
<evidence type="ECO:0000256" key="11">
    <source>
        <dbReference type="RuleBase" id="RU004347"/>
    </source>
</evidence>
<dbReference type="STRING" id="747676.F4RR21"/>
<keyword evidence="6 11" id="KW-0808">Transferase</keyword>
<dbReference type="RefSeq" id="XP_007419006.1">
    <property type="nucleotide sequence ID" value="XM_007418944.1"/>
</dbReference>
<dbReference type="NCBIfam" id="TIGR00455">
    <property type="entry name" value="apsK"/>
    <property type="match status" value="1"/>
</dbReference>
<keyword evidence="10" id="KW-0028">Amino-acid biosynthesis</keyword>
<dbReference type="KEGG" id="mlr:MELLADRAFT_36977"/>
<feature type="domain" description="APS kinase" evidence="12">
    <location>
        <begin position="24"/>
        <end position="175"/>
    </location>
</feature>
<reference evidence="14" key="2">
    <citation type="submission" date="2011-04" db="EMBL/GenBank/DDBJ databases">
        <title>Obligate Biotrophy Features Unraveled by the Genomic Analysis of the Rust Fungi, Melampsora larici-populina and Puccinia graminis f. sp. tritici.</title>
        <authorList>
            <consortium name="US DOE Joint Genome Institute (JGI-PGF)"/>
            <person name="Duplessis S."/>
            <person name="Cuomo C."/>
            <person name="Lin Y.-C."/>
            <person name="Aerts A."/>
            <person name="Tisserant E."/>
            <person name="Veneault-Fourrey C."/>
            <person name="Joly D."/>
            <person name="Hacquard S."/>
            <person name="Amselem J."/>
            <person name="Cantarel B."/>
            <person name="Readman C."/>
            <person name="Coutinho P."/>
            <person name="Feau N."/>
            <person name="Field M."/>
            <person name="Frey P."/>
            <person name="Gelhaye E."/>
            <person name="Goldberg J."/>
            <person name="Grabherr M."/>
            <person name="Kodira C."/>
            <person name="Kohler A."/>
            <person name="Kues U."/>
            <person name="Lindquist E."/>
            <person name="Lucas S."/>
            <person name="Mago R."/>
            <person name="Mauceli E."/>
            <person name="Morin E."/>
            <person name="Murat C."/>
            <person name="Pangilinan J."/>
            <person name="Park R."/>
            <person name="Pearson M."/>
            <person name="Quesneville H."/>
            <person name="Rouhier N."/>
            <person name="Sakthikumar S."/>
            <person name="Salamov A."/>
            <person name="Schmutz J."/>
            <person name="Selles B."/>
            <person name="Shapiro H."/>
            <person name="Tangay P."/>
            <person name="Tuskan G."/>
            <person name="Henrissat B."/>
            <person name="Van de Peer Y."/>
            <person name="Rouze P."/>
            <person name="Schein J."/>
            <person name="Ellis J."/>
            <person name="Dodds P."/>
            <person name="Zhong S."/>
            <person name="Hamelin R."/>
            <person name="Grigoriev I."/>
            <person name="Szabo L."/>
            <person name="Martin F."/>
        </authorList>
    </citation>
    <scope>NUCLEOTIDE SEQUENCE</scope>
    <source>
        <strain evidence="14">98AG31</strain>
    </source>
</reference>
<dbReference type="Pfam" id="PF01583">
    <property type="entry name" value="APS_kinase"/>
    <property type="match status" value="1"/>
</dbReference>
<comment type="similarity">
    <text evidence="3 11">Belongs to the APS kinase family.</text>
</comment>
<keyword evidence="7 11" id="KW-0547">Nucleotide-binding</keyword>
<evidence type="ECO:0000256" key="6">
    <source>
        <dbReference type="ARBA" id="ARBA00022679"/>
    </source>
</evidence>
<evidence type="ECO:0000259" key="12">
    <source>
        <dbReference type="Pfam" id="PF01583"/>
    </source>
</evidence>
<dbReference type="KEGG" id="mlr:MELLADRAFT_84506"/>
<dbReference type="GO" id="GO:0005524">
    <property type="term" value="F:ATP binding"/>
    <property type="evidence" value="ECO:0007669"/>
    <property type="project" value="UniProtKB-KW"/>
</dbReference>
<evidence type="ECO:0000313" key="15">
    <source>
        <dbReference type="Proteomes" id="UP000001072"/>
    </source>
</evidence>
<evidence type="ECO:0000256" key="7">
    <source>
        <dbReference type="ARBA" id="ARBA00022741"/>
    </source>
</evidence>
<evidence type="ECO:0000256" key="1">
    <source>
        <dbReference type="ARBA" id="ARBA00001823"/>
    </source>
</evidence>
<dbReference type="CDD" id="cd02027">
    <property type="entry name" value="APSK"/>
    <property type="match status" value="1"/>
</dbReference>
<protein>
    <recommendedName>
        <fullName evidence="5 11">Adenylyl-sulfate kinase</fullName>
        <ecNumber evidence="4 11">2.7.1.25</ecNumber>
    </recommendedName>
</protein>
<evidence type="ECO:0000313" key="13">
    <source>
        <dbReference type="EMBL" id="EGF97729.1"/>
    </source>
</evidence>
<dbReference type="FunCoup" id="F4RR21">
    <property type="interactions" value="67"/>
</dbReference>
<dbReference type="InterPro" id="IPR002891">
    <property type="entry name" value="APS"/>
</dbReference>
<gene>
    <name evidence="14" type="ORF">MELLADRAFT_36977</name>
    <name evidence="13" type="ORF">MELLADRAFT_84506</name>
</gene>
<dbReference type="eggNOG" id="KOG0635">
    <property type="taxonomic scope" value="Eukaryota"/>
</dbReference>
<organism evidence="15">
    <name type="scientific">Melampsora larici-populina (strain 98AG31 / pathotype 3-4-7)</name>
    <name type="common">Poplar leaf rust fungus</name>
    <dbReference type="NCBI Taxonomy" id="747676"/>
    <lineage>
        <taxon>Eukaryota</taxon>
        <taxon>Fungi</taxon>
        <taxon>Dikarya</taxon>
        <taxon>Basidiomycota</taxon>
        <taxon>Pucciniomycotina</taxon>
        <taxon>Pucciniomycetes</taxon>
        <taxon>Pucciniales</taxon>
        <taxon>Melampsoraceae</taxon>
        <taxon>Melampsora</taxon>
    </lineage>
</organism>
<dbReference type="GO" id="GO:0019344">
    <property type="term" value="P:cysteine biosynthetic process"/>
    <property type="evidence" value="ECO:0007669"/>
    <property type="project" value="UniProtKB-KW"/>
</dbReference>
<proteinExistence type="inferred from homology"/>
<evidence type="ECO:0000256" key="3">
    <source>
        <dbReference type="ARBA" id="ARBA00007008"/>
    </source>
</evidence>
<evidence type="ECO:0000256" key="10">
    <source>
        <dbReference type="ARBA" id="ARBA00023192"/>
    </source>
</evidence>
<dbReference type="HAMAP" id="MF_00065">
    <property type="entry name" value="Adenylyl_sulf_kinase"/>
    <property type="match status" value="1"/>
</dbReference>
<dbReference type="Proteomes" id="UP000001072">
    <property type="component" value="Unassembled WGS sequence"/>
</dbReference>
<sequence length="198" mass="22478">MNNLTFHPSSVTKSEREELLGQTGLTIWFTGLSGSGKSTLSTKLEEILLKSNKRAFVLDGDNIRKGLNSDLGFTNQDRKENIRRISEVSKLFNQSGIIVLVAFISPFIDDRRLVRELHQINELNFLEIYLDSSLEALENRDTKGLYKKARSGEIKDFTGISSPYEPPVNPEIHIKTDSLSTEDSLEIIMDYLKTHNFI</sequence>
<accession>F4RR21</accession>
<dbReference type="GO" id="GO:0000103">
    <property type="term" value="P:sulfate assimilation"/>
    <property type="evidence" value="ECO:0007669"/>
    <property type="project" value="InterPro"/>
</dbReference>
<dbReference type="OrthoDB" id="506431at2759"/>
<dbReference type="InterPro" id="IPR059117">
    <property type="entry name" value="APS_kinase_dom"/>
</dbReference>
<reference evidence="15" key="1">
    <citation type="journal article" date="2011" name="Proc. Natl. Acad. Sci. U.S.A.">
        <title>Obligate biotrophy features unraveled by the genomic analysis of rust fungi.</title>
        <authorList>
            <person name="Duplessis S."/>
            <person name="Cuomo C.A."/>
            <person name="Lin Y.-C."/>
            <person name="Aerts A."/>
            <person name="Tisserant E."/>
            <person name="Veneault-Fourrey C."/>
            <person name="Joly D.L."/>
            <person name="Hacquard S."/>
            <person name="Amselem J."/>
            <person name="Cantarel B.L."/>
            <person name="Chiu R."/>
            <person name="Coutinho P.M."/>
            <person name="Feau N."/>
            <person name="Field M."/>
            <person name="Frey P."/>
            <person name="Gelhaye E."/>
            <person name="Goldberg J."/>
            <person name="Grabherr M.G."/>
            <person name="Kodira C.D."/>
            <person name="Kohler A."/>
            <person name="Kuees U."/>
            <person name="Lindquist E.A."/>
            <person name="Lucas S.M."/>
            <person name="Mago R."/>
            <person name="Mauceli E."/>
            <person name="Morin E."/>
            <person name="Murat C."/>
            <person name="Pangilinan J.L."/>
            <person name="Park R."/>
            <person name="Pearson M."/>
            <person name="Quesneville H."/>
            <person name="Rouhier N."/>
            <person name="Sakthikumar S."/>
            <person name="Salamov A.A."/>
            <person name="Schmutz J."/>
            <person name="Selles B."/>
            <person name="Shapiro H."/>
            <person name="Tanguay P."/>
            <person name="Tuskan G.A."/>
            <person name="Henrissat B."/>
            <person name="Van de Peer Y."/>
            <person name="Rouze P."/>
            <person name="Ellis J.G."/>
            <person name="Dodds P.N."/>
            <person name="Schein J.E."/>
            <person name="Zhong S."/>
            <person name="Hamelin R.C."/>
            <person name="Grigoriev I.V."/>
            <person name="Szabo L.J."/>
            <person name="Martin F."/>
        </authorList>
    </citation>
    <scope>NUCLEOTIDE SEQUENCE [LARGE SCALE GENOMIC DNA]</scope>
    <source>
        <strain evidence="15">98AG31 / pathotype 3-4-7</strain>
    </source>
</reference>
<keyword evidence="15" id="KW-1185">Reference proteome</keyword>
<comment type="catalytic activity">
    <reaction evidence="1 11">
        <text>adenosine 5'-phosphosulfate + ATP = 3'-phosphoadenylyl sulfate + ADP + H(+)</text>
        <dbReference type="Rhea" id="RHEA:24152"/>
        <dbReference type="ChEBI" id="CHEBI:15378"/>
        <dbReference type="ChEBI" id="CHEBI:30616"/>
        <dbReference type="ChEBI" id="CHEBI:58243"/>
        <dbReference type="ChEBI" id="CHEBI:58339"/>
        <dbReference type="ChEBI" id="CHEBI:456216"/>
        <dbReference type="EC" id="2.7.1.25"/>
    </reaction>
</comment>
<dbReference type="UniPathway" id="UPA00140">
    <property type="reaction ID" value="UER00205"/>
</dbReference>
<dbReference type="EMBL" id="GL883203">
    <property type="protein sequence ID" value="EGF97729.1"/>
    <property type="molecule type" value="Genomic_DNA"/>
</dbReference>
<keyword evidence="9 11" id="KW-0067">ATP-binding</keyword>
<dbReference type="GeneID" id="18933497"/>
<comment type="function">
    <text evidence="11">Catalyzes the synthesis of activated sulfate.</text>
</comment>
<evidence type="ECO:0000313" key="14">
    <source>
        <dbReference type="EMBL" id="EGG05132.1"/>
    </source>
</evidence>
<evidence type="ECO:0000256" key="9">
    <source>
        <dbReference type="ARBA" id="ARBA00022840"/>
    </source>
</evidence>
<dbReference type="GO" id="GO:0070814">
    <property type="term" value="P:hydrogen sulfide biosynthetic process"/>
    <property type="evidence" value="ECO:0007669"/>
    <property type="project" value="UniProtKB-UniPathway"/>
</dbReference>
<dbReference type="GeneID" id="18927599"/>
<dbReference type="EMBL" id="GL883114">
    <property type="protein sequence ID" value="EGG05132.1"/>
    <property type="molecule type" value="Genomic_DNA"/>
</dbReference>
<dbReference type="VEuPathDB" id="FungiDB:MELLADRAFT_36977"/>
<dbReference type="RefSeq" id="XP_007411497.1">
    <property type="nucleotide sequence ID" value="XM_007411435.1"/>
</dbReference>
<comment type="pathway">
    <text evidence="2 11">Sulfur metabolism; hydrogen sulfide biosynthesis; sulfite from sulfate: step 2/3.</text>
</comment>
<dbReference type="VEuPathDB" id="FungiDB:MELLADRAFT_84506"/>
<dbReference type="PANTHER" id="PTHR11055">
    <property type="entry name" value="BIFUNCTIONAL 3'-PHOSPHOADENOSINE 5'-PHOSPHOSULFATE SYNTHASE"/>
    <property type="match status" value="1"/>
</dbReference>
<dbReference type="SUPFAM" id="SSF52540">
    <property type="entry name" value="P-loop containing nucleoside triphosphate hydrolases"/>
    <property type="match status" value="1"/>
</dbReference>
<dbReference type="GO" id="GO:0004020">
    <property type="term" value="F:adenylylsulfate kinase activity"/>
    <property type="evidence" value="ECO:0007669"/>
    <property type="project" value="UniProtKB-EC"/>
</dbReference>
<keyword evidence="8 11" id="KW-0418">Kinase</keyword>
<dbReference type="PANTHER" id="PTHR11055:SF1">
    <property type="entry name" value="PAPS SYNTHETASE, ISOFORM D"/>
    <property type="match status" value="1"/>
</dbReference>
<keyword evidence="10" id="KW-0198">Cysteine biosynthesis</keyword>
<evidence type="ECO:0000256" key="5">
    <source>
        <dbReference type="ARBA" id="ARBA00018163"/>
    </source>
</evidence>
<evidence type="ECO:0000256" key="2">
    <source>
        <dbReference type="ARBA" id="ARBA00004806"/>
    </source>
</evidence>
<dbReference type="FunFam" id="3.40.50.300:FF:000212">
    <property type="entry name" value="Adenylyl-sulfate kinase"/>
    <property type="match status" value="1"/>
</dbReference>
<dbReference type="HOGENOM" id="CLU_046932_1_0_1"/>
<dbReference type="InterPro" id="IPR027417">
    <property type="entry name" value="P-loop_NTPase"/>
</dbReference>
<name>F4RR21_MELLP</name>
<evidence type="ECO:0000256" key="8">
    <source>
        <dbReference type="ARBA" id="ARBA00022777"/>
    </source>
</evidence>
<evidence type="ECO:0000256" key="4">
    <source>
        <dbReference type="ARBA" id="ARBA00012121"/>
    </source>
</evidence>
<dbReference type="NCBIfam" id="NF003013">
    <property type="entry name" value="PRK03846.1"/>
    <property type="match status" value="1"/>
</dbReference>
<dbReference type="AlphaFoldDB" id="F4RR21"/>
<dbReference type="Gene3D" id="3.40.50.300">
    <property type="entry name" value="P-loop containing nucleotide triphosphate hydrolases"/>
    <property type="match status" value="1"/>
</dbReference>